<dbReference type="InterPro" id="IPR000182">
    <property type="entry name" value="GNAT_dom"/>
</dbReference>
<organism evidence="4 5">
    <name type="scientific">Humitalea rosea</name>
    <dbReference type="NCBI Taxonomy" id="990373"/>
    <lineage>
        <taxon>Bacteria</taxon>
        <taxon>Pseudomonadati</taxon>
        <taxon>Pseudomonadota</taxon>
        <taxon>Alphaproteobacteria</taxon>
        <taxon>Acetobacterales</taxon>
        <taxon>Roseomonadaceae</taxon>
        <taxon>Humitalea</taxon>
    </lineage>
</organism>
<sequence length="141" mass="14630">MIKRLLTLPDDLDILANAARAEGFRALDVLAEEFASGTNRFDGPGEALFGAYRDGALVGIGGVCGDPYAPGAARVRRLYVAKAARGQGIGRALLAAMVARAAPHFPLLRVRAPEDAAGFYLATGFVALADPRGASHAKPLG</sequence>
<evidence type="ECO:0000259" key="3">
    <source>
        <dbReference type="PROSITE" id="PS51186"/>
    </source>
</evidence>
<dbReference type="PANTHER" id="PTHR43877:SF2">
    <property type="entry name" value="AMINOALKYLPHOSPHONATE N-ACETYLTRANSFERASE-RELATED"/>
    <property type="match status" value="1"/>
</dbReference>
<comment type="caution">
    <text evidence="4">The sequence shown here is derived from an EMBL/GenBank/DDBJ whole genome shotgun (WGS) entry which is preliminary data.</text>
</comment>
<name>A0A2W7IRE5_9PROT</name>
<dbReference type="CDD" id="cd04301">
    <property type="entry name" value="NAT_SF"/>
    <property type="match status" value="1"/>
</dbReference>
<evidence type="ECO:0000313" key="5">
    <source>
        <dbReference type="Proteomes" id="UP000249688"/>
    </source>
</evidence>
<dbReference type="Pfam" id="PF13508">
    <property type="entry name" value="Acetyltransf_7"/>
    <property type="match status" value="1"/>
</dbReference>
<dbReference type="Proteomes" id="UP000249688">
    <property type="component" value="Unassembled WGS sequence"/>
</dbReference>
<dbReference type="SUPFAM" id="SSF55729">
    <property type="entry name" value="Acyl-CoA N-acyltransferases (Nat)"/>
    <property type="match status" value="1"/>
</dbReference>
<feature type="domain" description="N-acetyltransferase" evidence="3">
    <location>
        <begin position="1"/>
        <end position="141"/>
    </location>
</feature>
<evidence type="ECO:0000313" key="4">
    <source>
        <dbReference type="EMBL" id="PZW48677.1"/>
    </source>
</evidence>
<evidence type="ECO:0000256" key="1">
    <source>
        <dbReference type="ARBA" id="ARBA00022679"/>
    </source>
</evidence>
<accession>A0A2W7IRE5</accession>
<reference evidence="4 5" key="1">
    <citation type="submission" date="2018-06" db="EMBL/GenBank/DDBJ databases">
        <title>Genomic Encyclopedia of Archaeal and Bacterial Type Strains, Phase II (KMG-II): from individual species to whole genera.</title>
        <authorList>
            <person name="Goeker M."/>
        </authorList>
    </citation>
    <scope>NUCLEOTIDE SEQUENCE [LARGE SCALE GENOMIC DNA]</scope>
    <source>
        <strain evidence="4 5">DSM 24525</strain>
    </source>
</reference>
<keyword evidence="2" id="KW-0012">Acyltransferase</keyword>
<evidence type="ECO:0000256" key="2">
    <source>
        <dbReference type="ARBA" id="ARBA00023315"/>
    </source>
</evidence>
<dbReference type="PANTHER" id="PTHR43877">
    <property type="entry name" value="AMINOALKYLPHOSPHONATE N-ACETYLTRANSFERASE-RELATED-RELATED"/>
    <property type="match status" value="1"/>
</dbReference>
<dbReference type="InterPro" id="IPR016181">
    <property type="entry name" value="Acyl_CoA_acyltransferase"/>
</dbReference>
<dbReference type="Gene3D" id="3.40.630.30">
    <property type="match status" value="1"/>
</dbReference>
<keyword evidence="1 4" id="KW-0808">Transferase</keyword>
<protein>
    <submittedName>
        <fullName evidence="4">Acetyltransferase (GNAT) family protein</fullName>
    </submittedName>
</protein>
<keyword evidence="5" id="KW-1185">Reference proteome</keyword>
<dbReference type="GO" id="GO:0016747">
    <property type="term" value="F:acyltransferase activity, transferring groups other than amino-acyl groups"/>
    <property type="evidence" value="ECO:0007669"/>
    <property type="project" value="InterPro"/>
</dbReference>
<dbReference type="PROSITE" id="PS51186">
    <property type="entry name" value="GNAT"/>
    <property type="match status" value="1"/>
</dbReference>
<proteinExistence type="predicted"/>
<dbReference type="OrthoDB" id="9815041at2"/>
<dbReference type="EMBL" id="QKYU01000004">
    <property type="protein sequence ID" value="PZW48677.1"/>
    <property type="molecule type" value="Genomic_DNA"/>
</dbReference>
<gene>
    <name evidence="4" type="ORF">C8P66_10494</name>
</gene>
<dbReference type="AlphaFoldDB" id="A0A2W7IRE5"/>
<dbReference type="InterPro" id="IPR050832">
    <property type="entry name" value="Bact_Acetyltransf"/>
</dbReference>